<dbReference type="Proteomes" id="UP001432146">
    <property type="component" value="Unassembled WGS sequence"/>
</dbReference>
<organism evidence="2 3">
    <name type="scientific">Tetragonisca angustula</name>
    <dbReference type="NCBI Taxonomy" id="166442"/>
    <lineage>
        <taxon>Eukaryota</taxon>
        <taxon>Metazoa</taxon>
        <taxon>Ecdysozoa</taxon>
        <taxon>Arthropoda</taxon>
        <taxon>Hexapoda</taxon>
        <taxon>Insecta</taxon>
        <taxon>Pterygota</taxon>
        <taxon>Neoptera</taxon>
        <taxon>Endopterygota</taxon>
        <taxon>Hymenoptera</taxon>
        <taxon>Apocrita</taxon>
        <taxon>Aculeata</taxon>
        <taxon>Apoidea</taxon>
        <taxon>Anthophila</taxon>
        <taxon>Apidae</taxon>
        <taxon>Tetragonisca</taxon>
    </lineage>
</organism>
<feature type="compositionally biased region" description="Basic and acidic residues" evidence="1">
    <location>
        <begin position="52"/>
        <end position="63"/>
    </location>
</feature>
<evidence type="ECO:0000313" key="3">
    <source>
        <dbReference type="Proteomes" id="UP001432146"/>
    </source>
</evidence>
<keyword evidence="3" id="KW-1185">Reference proteome</keyword>
<evidence type="ECO:0000256" key="1">
    <source>
        <dbReference type="SAM" id="MobiDB-lite"/>
    </source>
</evidence>
<feature type="compositionally biased region" description="Basic residues" evidence="1">
    <location>
        <begin position="64"/>
        <end position="85"/>
    </location>
</feature>
<accession>A0AAW0ZP70</accession>
<name>A0AAW0ZP70_9HYME</name>
<feature type="region of interest" description="Disordered" evidence="1">
    <location>
        <begin position="52"/>
        <end position="111"/>
    </location>
</feature>
<protein>
    <submittedName>
        <fullName evidence="2">Uncharacterized protein</fullName>
    </submittedName>
</protein>
<sequence>MGRRIEGWQRSSRRAERTQNIIVEFLELSCSRERCHTVFSREQARDRAATLKRLGKGEDSEQRHQRKRVSSKPTIHRWQKQKASRWNRTLTHKAPPQFLKGLSGPRSATRVSQLNEPRHFGGSADPLCDFMASVATR</sequence>
<reference evidence="2 3" key="1">
    <citation type="submission" date="2024-05" db="EMBL/GenBank/DDBJ databases">
        <title>The nuclear and mitochondrial genome assemblies of Tetragonisca angustula (Apidae: Meliponini), a tiny yet remarkable pollinator in the Neotropics.</title>
        <authorList>
            <person name="Ferrari R."/>
            <person name="Ricardo P.C."/>
            <person name="Dias F.C."/>
            <person name="Araujo N.S."/>
            <person name="Soares D.O."/>
            <person name="Zhou Q.-S."/>
            <person name="Zhu C.-D."/>
            <person name="Coutinho L."/>
            <person name="Airas M.C."/>
            <person name="Batista T.M."/>
        </authorList>
    </citation>
    <scope>NUCLEOTIDE SEQUENCE [LARGE SCALE GENOMIC DNA]</scope>
    <source>
        <strain evidence="2">ASF017062</strain>
        <tissue evidence="2">Abdomen</tissue>
    </source>
</reference>
<dbReference type="EMBL" id="JAWNGG020000166">
    <property type="protein sequence ID" value="KAK9298782.1"/>
    <property type="molecule type" value="Genomic_DNA"/>
</dbReference>
<comment type="caution">
    <text evidence="2">The sequence shown here is derived from an EMBL/GenBank/DDBJ whole genome shotgun (WGS) entry which is preliminary data.</text>
</comment>
<evidence type="ECO:0000313" key="2">
    <source>
        <dbReference type="EMBL" id="KAK9298782.1"/>
    </source>
</evidence>
<dbReference type="AlphaFoldDB" id="A0AAW0ZP70"/>
<proteinExistence type="predicted"/>
<gene>
    <name evidence="2" type="ORF">QLX08_007991</name>
</gene>